<reference evidence="4 5" key="1">
    <citation type="submission" date="2017-01" db="EMBL/GenBank/DDBJ databases">
        <title>Draft genome sequence of Diplodia seriata F98.1, a fungal species involved in grapevine trunk diseases.</title>
        <authorList>
            <person name="Robert-Siegwald G."/>
            <person name="Vallet J."/>
            <person name="Abou-Mansour E."/>
            <person name="Xu J."/>
            <person name="Rey P."/>
            <person name="Bertsch C."/>
            <person name="Rego C."/>
            <person name="Larignon P."/>
            <person name="Fontaine F."/>
            <person name="Lebrun M.-H."/>
        </authorList>
    </citation>
    <scope>NUCLEOTIDE SEQUENCE [LARGE SCALE GENOMIC DNA]</scope>
    <source>
        <strain evidence="4 5">F98.1</strain>
    </source>
</reference>
<dbReference type="PROSITE" id="PS00061">
    <property type="entry name" value="ADH_SHORT"/>
    <property type="match status" value="1"/>
</dbReference>
<evidence type="ECO:0000256" key="3">
    <source>
        <dbReference type="RuleBase" id="RU000363"/>
    </source>
</evidence>
<dbReference type="CDD" id="cd05233">
    <property type="entry name" value="SDR_c"/>
    <property type="match status" value="1"/>
</dbReference>
<dbReference type="InterPro" id="IPR002347">
    <property type="entry name" value="SDR_fam"/>
</dbReference>
<dbReference type="Proteomes" id="UP000190776">
    <property type="component" value="Unassembled WGS sequence"/>
</dbReference>
<evidence type="ECO:0000313" key="5">
    <source>
        <dbReference type="Proteomes" id="UP000190776"/>
    </source>
</evidence>
<dbReference type="InterPro" id="IPR020904">
    <property type="entry name" value="Sc_DH/Rdtase_CS"/>
</dbReference>
<comment type="caution">
    <text evidence="4">The sequence shown here is derived from an EMBL/GenBank/DDBJ whole genome shotgun (WGS) entry which is preliminary data.</text>
</comment>
<dbReference type="SUPFAM" id="SSF51735">
    <property type="entry name" value="NAD(P)-binding Rossmann-fold domains"/>
    <property type="match status" value="1"/>
</dbReference>
<comment type="similarity">
    <text evidence="1 3">Belongs to the short-chain dehydrogenases/reductases (SDR) family.</text>
</comment>
<keyword evidence="2" id="KW-0521">NADP</keyword>
<dbReference type="Pfam" id="PF00106">
    <property type="entry name" value="adh_short"/>
    <property type="match status" value="1"/>
</dbReference>
<evidence type="ECO:0000256" key="2">
    <source>
        <dbReference type="ARBA" id="ARBA00022857"/>
    </source>
</evidence>
<accession>A0A1S8BMT4</accession>
<dbReference type="EMBL" id="MSZU01000074">
    <property type="protein sequence ID" value="OMP88807.1"/>
    <property type="molecule type" value="Genomic_DNA"/>
</dbReference>
<dbReference type="PANTHER" id="PTHR42760:SF124">
    <property type="entry name" value="SHORT-CHAIN DEHYDROGENASE_REDUCTASE"/>
    <property type="match status" value="1"/>
</dbReference>
<organism evidence="4 5">
    <name type="scientific">Diplodia seriata</name>
    <dbReference type="NCBI Taxonomy" id="420778"/>
    <lineage>
        <taxon>Eukaryota</taxon>
        <taxon>Fungi</taxon>
        <taxon>Dikarya</taxon>
        <taxon>Ascomycota</taxon>
        <taxon>Pezizomycotina</taxon>
        <taxon>Dothideomycetes</taxon>
        <taxon>Dothideomycetes incertae sedis</taxon>
        <taxon>Botryosphaeriales</taxon>
        <taxon>Botryosphaeriaceae</taxon>
        <taxon>Diplodia</taxon>
    </lineage>
</organism>
<sequence>MPNRLAGKTALITGASSGLGRAIALAYAQEGARVACVDLFPNLRDEKDPATGKAKLITERLAASSVALPTHKLLCQEHPRSEAIFVQADLTIAADVERAVAECVKAFGRLDIMVNNAGISVESSHPRMLRCHETPEADYDKTMAINTKGVFLGCKYALAQMLSQEPLDGQNGDKGWIVNTASIQGLLAYHGTPAYCASKGAVVQLTKQVALDYAKDRIHCNCICPGFLRTAMTANHQSSPAAQAKVDEAHPFGGMGEPEDAARAAVFLASDDVRWITGQPIVVDGGYSIQ</sequence>
<protein>
    <submittedName>
        <fullName evidence="4">2-(R)-hydroxypropyl-CoM dehydrogenase</fullName>
    </submittedName>
</protein>
<proteinExistence type="inferred from homology"/>
<dbReference type="InterPro" id="IPR036291">
    <property type="entry name" value="NAD(P)-bd_dom_sf"/>
</dbReference>
<evidence type="ECO:0000256" key="1">
    <source>
        <dbReference type="ARBA" id="ARBA00006484"/>
    </source>
</evidence>
<dbReference type="GO" id="GO:0016616">
    <property type="term" value="F:oxidoreductase activity, acting on the CH-OH group of donors, NAD or NADP as acceptor"/>
    <property type="evidence" value="ECO:0007669"/>
    <property type="project" value="TreeGrafter"/>
</dbReference>
<evidence type="ECO:0000313" key="4">
    <source>
        <dbReference type="EMBL" id="OMP88807.1"/>
    </source>
</evidence>
<gene>
    <name evidence="4" type="ORF">BK809_0005528</name>
</gene>
<dbReference type="OrthoDB" id="417891at2759"/>
<dbReference type="Gene3D" id="3.40.50.720">
    <property type="entry name" value="NAD(P)-binding Rossmann-like Domain"/>
    <property type="match status" value="1"/>
</dbReference>
<dbReference type="PRINTS" id="PR00081">
    <property type="entry name" value="GDHRDH"/>
</dbReference>
<dbReference type="Pfam" id="PF13561">
    <property type="entry name" value="adh_short_C2"/>
    <property type="match status" value="1"/>
</dbReference>
<dbReference type="PRINTS" id="PR00080">
    <property type="entry name" value="SDRFAMILY"/>
</dbReference>
<dbReference type="STRING" id="420778.A0A1S8BMT4"/>
<name>A0A1S8BMT4_9PEZI</name>
<dbReference type="PANTHER" id="PTHR42760">
    <property type="entry name" value="SHORT-CHAIN DEHYDROGENASES/REDUCTASES FAMILY MEMBER"/>
    <property type="match status" value="1"/>
</dbReference>
<dbReference type="AlphaFoldDB" id="A0A1S8BMT4"/>
<dbReference type="FunFam" id="3.40.50.720:FF:000084">
    <property type="entry name" value="Short-chain dehydrogenase reductase"/>
    <property type="match status" value="1"/>
</dbReference>
<dbReference type="NCBIfam" id="NF005559">
    <property type="entry name" value="PRK07231.1"/>
    <property type="match status" value="1"/>
</dbReference>